<evidence type="ECO:0000313" key="1">
    <source>
        <dbReference type="EMBL" id="JAD47119.1"/>
    </source>
</evidence>
<protein>
    <submittedName>
        <fullName evidence="1">Uncharacterized protein</fullName>
    </submittedName>
</protein>
<reference evidence="1" key="2">
    <citation type="journal article" date="2015" name="Data Brief">
        <title>Shoot transcriptome of the giant reed, Arundo donax.</title>
        <authorList>
            <person name="Barrero R.A."/>
            <person name="Guerrero F.D."/>
            <person name="Moolhuijzen P."/>
            <person name="Goolsby J.A."/>
            <person name="Tidwell J."/>
            <person name="Bellgard S.E."/>
            <person name="Bellgard M.I."/>
        </authorList>
    </citation>
    <scope>NUCLEOTIDE SEQUENCE</scope>
    <source>
        <tissue evidence="1">Shoot tissue taken approximately 20 cm above the soil surface</tissue>
    </source>
</reference>
<sequence length="29" mass="3326">MCRMSRLPLHPAVALCLPDTQETQFPLTR</sequence>
<reference evidence="1" key="1">
    <citation type="submission" date="2014-09" db="EMBL/GenBank/DDBJ databases">
        <authorList>
            <person name="Magalhaes I.L.F."/>
            <person name="Oliveira U."/>
            <person name="Santos F.R."/>
            <person name="Vidigal T.H.D.A."/>
            <person name="Brescovit A.D."/>
            <person name="Santos A.J."/>
        </authorList>
    </citation>
    <scope>NUCLEOTIDE SEQUENCE</scope>
    <source>
        <tissue evidence="1">Shoot tissue taken approximately 20 cm above the soil surface</tissue>
    </source>
</reference>
<dbReference type="EMBL" id="GBRH01250776">
    <property type="protein sequence ID" value="JAD47119.1"/>
    <property type="molecule type" value="Transcribed_RNA"/>
</dbReference>
<organism evidence="1">
    <name type="scientific">Arundo donax</name>
    <name type="common">Giant reed</name>
    <name type="synonym">Donax arundinaceus</name>
    <dbReference type="NCBI Taxonomy" id="35708"/>
    <lineage>
        <taxon>Eukaryota</taxon>
        <taxon>Viridiplantae</taxon>
        <taxon>Streptophyta</taxon>
        <taxon>Embryophyta</taxon>
        <taxon>Tracheophyta</taxon>
        <taxon>Spermatophyta</taxon>
        <taxon>Magnoliopsida</taxon>
        <taxon>Liliopsida</taxon>
        <taxon>Poales</taxon>
        <taxon>Poaceae</taxon>
        <taxon>PACMAD clade</taxon>
        <taxon>Arundinoideae</taxon>
        <taxon>Arundineae</taxon>
        <taxon>Arundo</taxon>
    </lineage>
</organism>
<dbReference type="AlphaFoldDB" id="A0A0A9A653"/>
<accession>A0A0A9A653</accession>
<name>A0A0A9A653_ARUDO</name>
<proteinExistence type="predicted"/>